<dbReference type="AlphaFoldDB" id="A0A1H4VT99"/>
<dbReference type="NCBIfam" id="TIGR02402">
    <property type="entry name" value="trehalose_TreZ"/>
    <property type="match status" value="1"/>
</dbReference>
<feature type="active site" description="Proton donor" evidence="15">
    <location>
        <position position="299"/>
    </location>
</feature>
<evidence type="ECO:0000256" key="1">
    <source>
        <dbReference type="ARBA" id="ARBA00004496"/>
    </source>
</evidence>
<dbReference type="PANTHER" id="PTHR43651">
    <property type="entry name" value="1,4-ALPHA-GLUCAN-BRANCHING ENZYME"/>
    <property type="match status" value="1"/>
</dbReference>
<evidence type="ECO:0000313" key="19">
    <source>
        <dbReference type="Proteomes" id="UP000198992"/>
    </source>
</evidence>
<dbReference type="Pfam" id="PF02922">
    <property type="entry name" value="CBM_48"/>
    <property type="match status" value="1"/>
</dbReference>
<organism evidence="18 19">
    <name type="scientific">Bradyrhizobium erythrophlei</name>
    <dbReference type="NCBI Taxonomy" id="1437360"/>
    <lineage>
        <taxon>Bacteria</taxon>
        <taxon>Pseudomonadati</taxon>
        <taxon>Pseudomonadota</taxon>
        <taxon>Alphaproteobacteria</taxon>
        <taxon>Hyphomicrobiales</taxon>
        <taxon>Nitrobacteraceae</taxon>
        <taxon>Bradyrhizobium</taxon>
    </lineage>
</organism>
<dbReference type="InterPro" id="IPR004193">
    <property type="entry name" value="Glyco_hydro_13_N"/>
</dbReference>
<evidence type="ECO:0000256" key="15">
    <source>
        <dbReference type="PIRSR" id="PIRSR006337-1"/>
    </source>
</evidence>
<evidence type="ECO:0000256" key="4">
    <source>
        <dbReference type="ARBA" id="ARBA00012268"/>
    </source>
</evidence>
<dbReference type="GO" id="GO:0005737">
    <property type="term" value="C:cytoplasm"/>
    <property type="evidence" value="ECO:0007669"/>
    <property type="project" value="UniProtKB-SubCell"/>
</dbReference>
<dbReference type="OrthoDB" id="9800174at2"/>
<reference evidence="18 19" key="1">
    <citation type="submission" date="2016-10" db="EMBL/GenBank/DDBJ databases">
        <authorList>
            <person name="de Groot N.N."/>
        </authorList>
    </citation>
    <scope>NUCLEOTIDE SEQUENCE [LARGE SCALE GENOMIC DNA]</scope>
    <source>
        <strain evidence="18 19">MT12</strain>
    </source>
</reference>
<dbReference type="InterPro" id="IPR013783">
    <property type="entry name" value="Ig-like_fold"/>
</dbReference>
<evidence type="ECO:0000256" key="10">
    <source>
        <dbReference type="ARBA" id="ARBA00032057"/>
    </source>
</evidence>
<evidence type="ECO:0000256" key="16">
    <source>
        <dbReference type="PIRSR" id="PIRSR006337-3"/>
    </source>
</evidence>
<dbReference type="Gene3D" id="3.20.20.80">
    <property type="entry name" value="Glycosidases"/>
    <property type="match status" value="1"/>
</dbReference>
<evidence type="ECO:0000256" key="6">
    <source>
        <dbReference type="ARBA" id="ARBA00022490"/>
    </source>
</evidence>
<keyword evidence="9 14" id="KW-0326">Glycosidase</keyword>
<evidence type="ECO:0000256" key="2">
    <source>
        <dbReference type="ARBA" id="ARBA00005199"/>
    </source>
</evidence>
<feature type="site" description="Transition state stabilizer" evidence="16">
    <location>
        <position position="396"/>
    </location>
</feature>
<dbReference type="CDD" id="cd11325">
    <property type="entry name" value="AmyAc_GTHase"/>
    <property type="match status" value="1"/>
</dbReference>
<dbReference type="Gene3D" id="2.60.40.10">
    <property type="entry name" value="Immunoglobulins"/>
    <property type="match status" value="1"/>
</dbReference>
<dbReference type="InterPro" id="IPR006047">
    <property type="entry name" value="GH13_cat_dom"/>
</dbReference>
<dbReference type="Pfam" id="PF11941">
    <property type="entry name" value="DUF3459"/>
    <property type="match status" value="1"/>
</dbReference>
<evidence type="ECO:0000256" key="8">
    <source>
        <dbReference type="ARBA" id="ARBA00023277"/>
    </source>
</evidence>
<keyword evidence="8" id="KW-0119">Carbohydrate metabolism</keyword>
<evidence type="ECO:0000256" key="3">
    <source>
        <dbReference type="ARBA" id="ARBA00008061"/>
    </source>
</evidence>
<dbReference type="InterPro" id="IPR022567">
    <property type="entry name" value="DUF3459"/>
</dbReference>
<dbReference type="Proteomes" id="UP000198992">
    <property type="component" value="Unassembled WGS sequence"/>
</dbReference>
<evidence type="ECO:0000256" key="11">
    <source>
        <dbReference type="ARBA" id="ARBA00033284"/>
    </source>
</evidence>
<dbReference type="RefSeq" id="WP_092116182.1">
    <property type="nucleotide sequence ID" value="NZ_FNTH01000001.1"/>
</dbReference>
<evidence type="ECO:0000313" key="18">
    <source>
        <dbReference type="EMBL" id="SEC83641.1"/>
    </source>
</evidence>
<dbReference type="SUPFAM" id="SSF81296">
    <property type="entry name" value="E set domains"/>
    <property type="match status" value="1"/>
</dbReference>
<accession>A0A1H4VT99</accession>
<name>A0A1H4VT99_9BRAD</name>
<dbReference type="CDD" id="cd02853">
    <property type="entry name" value="E_set_MTHase_like_N"/>
    <property type="match status" value="1"/>
</dbReference>
<dbReference type="PANTHER" id="PTHR43651:SF11">
    <property type="entry name" value="MALTO-OLIGOSYLTREHALOSE TREHALOHYDROLASE"/>
    <property type="match status" value="1"/>
</dbReference>
<evidence type="ECO:0000256" key="14">
    <source>
        <dbReference type="PIRNR" id="PIRNR006337"/>
    </source>
</evidence>
<dbReference type="GO" id="GO:0033942">
    <property type="term" value="F:4-alpha-D-(1-&gt;4)-alpha-D-glucanotrehalose trehalohydrolase activity"/>
    <property type="evidence" value="ECO:0007669"/>
    <property type="project" value="UniProtKB-EC"/>
</dbReference>
<dbReference type="PIRSF" id="PIRSF006337">
    <property type="entry name" value="Trehalose_TreZ"/>
    <property type="match status" value="1"/>
</dbReference>
<comment type="similarity">
    <text evidence="3 14">Belongs to the glycosyl hydrolase 13 family.</text>
</comment>
<sequence length="591" mass="65427">MSSAQHFGPELTADGARFRLWAPAAKRVDLLLDKPHARSSDAHALTRDAAGWYIAEIAGARAGTRYKFRIDDDVDVPDPASAFQPDDVFDPSEVIDHSAFKWRATEWRGRPWHEAVILEAHVGTFTPEGTYRAMIDKLDHLVATGITALELMPLADFAGKRNWGYDGVLWYAPDSAYGRPEDLKTLIDEAHLRGLMVMLDVVYNHFGPEGNYLGRYAPTFFSDAHTPWGSAIDYRVPEVRAFAIGSVVSWLRDYRFDGLRFDAVNTIVEAGEISILHDFSNAAGKLATETGRHINLVLENGDNIASLLDAAEDPPRGKFRGQWNDDYHHAWHVLLTGETQGYYGDYRAPKQDLARALSSGYIYQGEVSEFWGGKARGEPSGALSPTCFINFLQNHDQIGNRPLGDRLESIAKPKAIEAALAVTLIAPTTPMLFMGEEWGATSPFPFFCDFEGDLANAVRAGRRKEFAWAYAKYGDDIPDPLAEETVRSAVLDWAALGHDPARARLALVRDLLAVRRREITPRLIGARFGGDRVTGDLLTAHWRMGDGRTLWLTANLSDRDITGAAEPKGTAIWGAALSSNLPGWAVRWHIG</sequence>
<proteinExistence type="inferred from homology"/>
<evidence type="ECO:0000256" key="9">
    <source>
        <dbReference type="ARBA" id="ARBA00023295"/>
    </source>
</evidence>
<evidence type="ECO:0000256" key="7">
    <source>
        <dbReference type="ARBA" id="ARBA00022801"/>
    </source>
</evidence>
<comment type="catalytic activity">
    <reaction evidence="12 14">
        <text>hydrolysis of (1-&gt;4)-alpha-D-glucosidic linkage in 4-alpha-D-[(1-&gt;4)-alpha-D-glucanosyl]n trehalose to yield trehalose and (1-&gt;4)-alpha-D-glucan.</text>
        <dbReference type="EC" id="3.2.1.141"/>
    </reaction>
</comment>
<dbReference type="Pfam" id="PF00128">
    <property type="entry name" value="Alpha-amylase"/>
    <property type="match status" value="1"/>
</dbReference>
<dbReference type="EMBL" id="FNTH01000001">
    <property type="protein sequence ID" value="SEC83641.1"/>
    <property type="molecule type" value="Genomic_DNA"/>
</dbReference>
<evidence type="ECO:0000256" key="12">
    <source>
        <dbReference type="ARBA" id="ARBA00034013"/>
    </source>
</evidence>
<comment type="subcellular location">
    <subcellularLocation>
        <location evidence="1 15">Cytoplasm</location>
    </subcellularLocation>
</comment>
<dbReference type="SUPFAM" id="SSF51445">
    <property type="entry name" value="(Trans)glycosidases"/>
    <property type="match status" value="1"/>
</dbReference>
<comment type="pathway">
    <text evidence="2 14">Glycan biosynthesis; trehalose biosynthesis.</text>
</comment>
<evidence type="ECO:0000256" key="5">
    <source>
        <dbReference type="ARBA" id="ARBA00015938"/>
    </source>
</evidence>
<evidence type="ECO:0000259" key="17">
    <source>
        <dbReference type="SMART" id="SM00642"/>
    </source>
</evidence>
<protein>
    <recommendedName>
        <fullName evidence="5 13">Malto-oligosyltrehalose trehalohydrolase</fullName>
        <shortName evidence="14">MTHase</shortName>
        <ecNumber evidence="4 13">3.2.1.141</ecNumber>
    </recommendedName>
    <alternativeName>
        <fullName evidence="11 14">4-alpha-D-((1-&gt;4)-alpha-D-glucano)trehalose trehalohydrolase</fullName>
    </alternativeName>
    <alternativeName>
        <fullName evidence="10 14">Maltooligosyl trehalose trehalohydrolase</fullName>
    </alternativeName>
</protein>
<dbReference type="InterPro" id="IPR017853">
    <property type="entry name" value="GH"/>
</dbReference>
<keyword evidence="6" id="KW-0963">Cytoplasm</keyword>
<dbReference type="Gene3D" id="1.10.10.760">
    <property type="entry name" value="E-set domains of sugar-utilizing enzymes"/>
    <property type="match status" value="1"/>
</dbReference>
<gene>
    <name evidence="18" type="ORF">SAMN05444164_2878</name>
</gene>
<feature type="domain" description="Glycosyl hydrolase family 13 catalytic" evidence="17">
    <location>
        <begin position="119"/>
        <end position="462"/>
    </location>
</feature>
<keyword evidence="7 14" id="KW-0378">Hydrolase</keyword>
<dbReference type="InterPro" id="IPR014756">
    <property type="entry name" value="Ig_E-set"/>
</dbReference>
<dbReference type="EC" id="3.2.1.141" evidence="4 13"/>
<dbReference type="InterPro" id="IPR044901">
    <property type="entry name" value="Trehalose_TreZ_E-set_sf"/>
</dbReference>
<feature type="active site" description="Nucleophile" evidence="15">
    <location>
        <position position="262"/>
    </location>
</feature>
<dbReference type="InterPro" id="IPR012768">
    <property type="entry name" value="Trehalose_TreZ"/>
</dbReference>
<dbReference type="UniPathway" id="UPA00299"/>
<dbReference type="GO" id="GO:0005992">
    <property type="term" value="P:trehalose biosynthetic process"/>
    <property type="evidence" value="ECO:0007669"/>
    <property type="project" value="UniProtKB-UniRule"/>
</dbReference>
<dbReference type="SMART" id="SM00642">
    <property type="entry name" value="Aamy"/>
    <property type="match status" value="1"/>
</dbReference>
<evidence type="ECO:0000256" key="13">
    <source>
        <dbReference type="NCBIfam" id="TIGR02402"/>
    </source>
</evidence>